<name>A0A8R2B6A9_ACYPI</name>
<dbReference type="AlphaFoldDB" id="A0A8R2B6A9"/>
<dbReference type="Pfam" id="PF07165">
    <property type="entry name" value="DUF1397"/>
    <property type="match status" value="1"/>
</dbReference>
<dbReference type="KEGG" id="api:100160918"/>
<dbReference type="PANTHER" id="PTHR20997:SF2">
    <property type="entry name" value="EG:BACR42I17.2 PROTEIN-RELATED"/>
    <property type="match status" value="1"/>
</dbReference>
<dbReference type="GeneID" id="100160918"/>
<dbReference type="RefSeq" id="XP_001947666.2">
    <property type="nucleotide sequence ID" value="XM_001947631.4"/>
</dbReference>
<protein>
    <recommendedName>
        <fullName evidence="4">Hemolymph protein</fullName>
    </recommendedName>
</protein>
<keyword evidence="1" id="KW-0732">Signal</keyword>
<evidence type="ECO:0000313" key="2">
    <source>
        <dbReference type="EnsemblMetazoa" id="XP_008183737.1"/>
    </source>
</evidence>
<dbReference type="Proteomes" id="UP000007819">
    <property type="component" value="Chromosome A3"/>
</dbReference>
<evidence type="ECO:0008006" key="4">
    <source>
        <dbReference type="Google" id="ProtNLM"/>
    </source>
</evidence>
<feature type="signal peptide" evidence="1">
    <location>
        <begin position="1"/>
        <end position="16"/>
    </location>
</feature>
<evidence type="ECO:0000313" key="3">
    <source>
        <dbReference type="Proteomes" id="UP000007819"/>
    </source>
</evidence>
<dbReference type="RefSeq" id="XP_008183737.1">
    <property type="nucleotide sequence ID" value="XM_008185515.2"/>
</dbReference>
<dbReference type="EnsemblMetazoa" id="XM_008185515.3">
    <property type="protein sequence ID" value="XP_008183737.1"/>
    <property type="gene ID" value="LOC100160918"/>
</dbReference>
<feature type="chain" id="PRO_5042775203" description="Hemolymph protein" evidence="1">
    <location>
        <begin position="17"/>
        <end position="308"/>
    </location>
</feature>
<sequence length="308" mass="34176">MNRFVLPLLIVCLVIGNNVNWGVSGIEGDTDLNDLQDTVKKKFGPFASGLPNIDQLNESIPALDEGERVLKDKCLKNSKANDSYELTVEAKKDFEVCVKSLIDVTELKKEINEAKPRGDLDMVFKKYCKKSPDFKECVLNFTSTIDVCLDEGEKDSKKILQNVTEALLSFVCHDEGDRIALFYSEGGPDCLMDKKEAIQHCLNTSFSKYIVNGEPSLASLPAFKFEEDQCKSMSELQVCVIAELSKCGEPTPANIIESLFEFVRRSTPCKEFQSAQVRKTSAGVSLHAMISITALSSLTILLGRIGFY</sequence>
<proteinExistence type="predicted"/>
<dbReference type="PANTHER" id="PTHR20997">
    <property type="entry name" value="EG:BACR42I17.2 PROTEIN-RELATED"/>
    <property type="match status" value="1"/>
</dbReference>
<keyword evidence="3" id="KW-1185">Reference proteome</keyword>
<dbReference type="EnsemblMetazoa" id="XM_001947631.5">
    <property type="protein sequence ID" value="XP_001947666.2"/>
    <property type="gene ID" value="LOC100160918"/>
</dbReference>
<reference evidence="3" key="1">
    <citation type="submission" date="2010-06" db="EMBL/GenBank/DDBJ databases">
        <authorList>
            <person name="Jiang H."/>
            <person name="Abraham K."/>
            <person name="Ali S."/>
            <person name="Alsbrooks S.L."/>
            <person name="Anim B.N."/>
            <person name="Anosike U.S."/>
            <person name="Attaway T."/>
            <person name="Bandaranaike D.P."/>
            <person name="Battles P.K."/>
            <person name="Bell S.N."/>
            <person name="Bell A.V."/>
            <person name="Beltran B."/>
            <person name="Bickham C."/>
            <person name="Bustamante Y."/>
            <person name="Caleb T."/>
            <person name="Canada A."/>
            <person name="Cardenas V."/>
            <person name="Carter K."/>
            <person name="Chacko J."/>
            <person name="Chandrabose M.N."/>
            <person name="Chavez D."/>
            <person name="Chavez A."/>
            <person name="Chen L."/>
            <person name="Chu H.-S."/>
            <person name="Claassen K.J."/>
            <person name="Cockrell R."/>
            <person name="Collins M."/>
            <person name="Cooper J.A."/>
            <person name="Cree A."/>
            <person name="Curry S.M."/>
            <person name="Da Y."/>
            <person name="Dao M.D."/>
            <person name="Das B."/>
            <person name="Davila M.-L."/>
            <person name="Davy-Carroll L."/>
            <person name="Denson S."/>
            <person name="Dinh H."/>
            <person name="Ebong V.E."/>
            <person name="Edwards J.R."/>
            <person name="Egan A."/>
            <person name="El-Daye J."/>
            <person name="Escobedo L."/>
            <person name="Fernandez S."/>
            <person name="Fernando P.R."/>
            <person name="Flagg N."/>
            <person name="Forbes L.D."/>
            <person name="Fowler R.G."/>
            <person name="Fu Q."/>
            <person name="Gabisi R.A."/>
            <person name="Ganer J."/>
            <person name="Garbino Pronczuk A."/>
            <person name="Garcia R.M."/>
            <person name="Garner T."/>
            <person name="Garrett T.E."/>
            <person name="Gonzalez D.A."/>
            <person name="Hamid H."/>
            <person name="Hawkins E.S."/>
            <person name="Hirani K."/>
            <person name="Hogues M.E."/>
            <person name="Hollins B."/>
            <person name="Hsiao C.-H."/>
            <person name="Jabil R."/>
            <person name="James M.L."/>
            <person name="Jhangiani S.N."/>
            <person name="Johnson B."/>
            <person name="Johnson Q."/>
            <person name="Joshi V."/>
            <person name="Kalu J.B."/>
            <person name="Kam C."/>
            <person name="Kashfia A."/>
            <person name="Keebler J."/>
            <person name="Kisamo H."/>
            <person name="Kovar C.L."/>
            <person name="Lago L.A."/>
            <person name="Lai C.-Y."/>
            <person name="Laidlaw J."/>
            <person name="Lara F."/>
            <person name="Le T.-K."/>
            <person name="Lee S.L."/>
            <person name="Legall F.H."/>
            <person name="Lemon S.J."/>
            <person name="Lewis L.R."/>
            <person name="Li B."/>
            <person name="Liu Y."/>
            <person name="Liu Y.-S."/>
            <person name="Lopez J."/>
            <person name="Lozado R.J."/>
            <person name="Lu J."/>
            <person name="Madu R.C."/>
            <person name="Maheshwari M."/>
            <person name="Maheshwari R."/>
            <person name="Malloy K."/>
            <person name="Martinez E."/>
            <person name="Mathew T."/>
            <person name="Mercado I.C."/>
            <person name="Mercado C."/>
            <person name="Meyer B."/>
            <person name="Montgomery K."/>
            <person name="Morgan M.B."/>
            <person name="Munidasa M."/>
            <person name="Nazareth L.V."/>
            <person name="Nelson J."/>
            <person name="Ng B.M."/>
            <person name="Nguyen N.B."/>
            <person name="Nguyen P.Q."/>
            <person name="Nguyen T."/>
            <person name="Obregon M."/>
            <person name="Okwuonu G.O."/>
            <person name="Onwere C.G."/>
            <person name="Orozco G."/>
            <person name="Parra A."/>
            <person name="Patel S."/>
            <person name="Patil S."/>
            <person name="Perez A."/>
            <person name="Perez Y."/>
            <person name="Pham C."/>
            <person name="Primus E.L."/>
            <person name="Pu L.-L."/>
            <person name="Puazo M."/>
            <person name="Qin X."/>
            <person name="Quiroz J.B."/>
            <person name="Reese J."/>
            <person name="Richards S."/>
            <person name="Rives C.M."/>
            <person name="Robberts R."/>
            <person name="Ruiz S.J."/>
            <person name="Ruiz M.J."/>
            <person name="Santibanez J."/>
            <person name="Schneider B.W."/>
            <person name="Sisson I."/>
            <person name="Smith M."/>
            <person name="Sodergren E."/>
            <person name="Song X.-Z."/>
            <person name="Song B.B."/>
            <person name="Summersgill H."/>
            <person name="Thelus R."/>
            <person name="Thornton R.D."/>
            <person name="Trejos Z.Y."/>
            <person name="Usmani K."/>
            <person name="Vattathil S."/>
            <person name="Villasana D."/>
            <person name="Walker D.L."/>
            <person name="Wang S."/>
            <person name="Wang K."/>
            <person name="White C.S."/>
            <person name="Williams A.C."/>
            <person name="Williamson J."/>
            <person name="Wilson K."/>
            <person name="Woghiren I.O."/>
            <person name="Woodworth J.R."/>
            <person name="Worley K.C."/>
            <person name="Wright R.A."/>
            <person name="Wu W."/>
            <person name="Young L."/>
            <person name="Zhang L."/>
            <person name="Zhang J."/>
            <person name="Zhu Y."/>
            <person name="Muzny D.M."/>
            <person name="Weinstock G."/>
            <person name="Gibbs R.A."/>
        </authorList>
    </citation>
    <scope>NUCLEOTIDE SEQUENCE [LARGE SCALE GENOMIC DNA]</scope>
    <source>
        <strain evidence="3">LSR1</strain>
    </source>
</reference>
<dbReference type="InterPro" id="IPR009832">
    <property type="entry name" value="DUF1397"/>
</dbReference>
<dbReference type="OrthoDB" id="6512861at2759"/>
<reference evidence="2" key="2">
    <citation type="submission" date="2022-06" db="UniProtKB">
        <authorList>
            <consortium name="EnsemblMetazoa"/>
        </authorList>
    </citation>
    <scope>IDENTIFICATION</scope>
</reference>
<accession>A0A8R2B6A9</accession>
<organism evidence="2 3">
    <name type="scientific">Acyrthosiphon pisum</name>
    <name type="common">Pea aphid</name>
    <dbReference type="NCBI Taxonomy" id="7029"/>
    <lineage>
        <taxon>Eukaryota</taxon>
        <taxon>Metazoa</taxon>
        <taxon>Ecdysozoa</taxon>
        <taxon>Arthropoda</taxon>
        <taxon>Hexapoda</taxon>
        <taxon>Insecta</taxon>
        <taxon>Pterygota</taxon>
        <taxon>Neoptera</taxon>
        <taxon>Paraneoptera</taxon>
        <taxon>Hemiptera</taxon>
        <taxon>Sternorrhyncha</taxon>
        <taxon>Aphidomorpha</taxon>
        <taxon>Aphidoidea</taxon>
        <taxon>Aphididae</taxon>
        <taxon>Macrosiphini</taxon>
        <taxon>Acyrthosiphon</taxon>
    </lineage>
</organism>
<evidence type="ECO:0000256" key="1">
    <source>
        <dbReference type="SAM" id="SignalP"/>
    </source>
</evidence>